<dbReference type="EMBL" id="MU003520">
    <property type="protein sequence ID" value="KAF2467533.1"/>
    <property type="molecule type" value="Genomic_DNA"/>
</dbReference>
<organism evidence="1 2">
    <name type="scientific">Lindgomyces ingoldianus</name>
    <dbReference type="NCBI Taxonomy" id="673940"/>
    <lineage>
        <taxon>Eukaryota</taxon>
        <taxon>Fungi</taxon>
        <taxon>Dikarya</taxon>
        <taxon>Ascomycota</taxon>
        <taxon>Pezizomycotina</taxon>
        <taxon>Dothideomycetes</taxon>
        <taxon>Pleosporomycetidae</taxon>
        <taxon>Pleosporales</taxon>
        <taxon>Lindgomycetaceae</taxon>
        <taxon>Lindgomyces</taxon>
    </lineage>
</organism>
<evidence type="ECO:0000313" key="1">
    <source>
        <dbReference type="EMBL" id="KAF2467533.1"/>
    </source>
</evidence>
<name>A0ACB6QKL4_9PLEO</name>
<comment type="caution">
    <text evidence="1">The sequence shown here is derived from an EMBL/GenBank/DDBJ whole genome shotgun (WGS) entry which is preliminary data.</text>
</comment>
<proteinExistence type="predicted"/>
<keyword evidence="2" id="KW-1185">Reference proteome</keyword>
<gene>
    <name evidence="1" type="ORF">BDR25DRAFT_358641</name>
</gene>
<accession>A0ACB6QKL4</accession>
<evidence type="ECO:0000313" key="2">
    <source>
        <dbReference type="Proteomes" id="UP000799755"/>
    </source>
</evidence>
<sequence length="69" mass="8067">MPHQLTLNIARIPKENELADKIVKQKKTRITFKGNNIKSWHTILEHDNPQRNMDEGVWLLFKETGMAKA</sequence>
<dbReference type="Proteomes" id="UP000799755">
    <property type="component" value="Unassembled WGS sequence"/>
</dbReference>
<protein>
    <submittedName>
        <fullName evidence="1">Uncharacterized protein</fullName>
    </submittedName>
</protein>
<reference evidence="1" key="1">
    <citation type="journal article" date="2020" name="Stud. Mycol.">
        <title>101 Dothideomycetes genomes: a test case for predicting lifestyles and emergence of pathogens.</title>
        <authorList>
            <person name="Haridas S."/>
            <person name="Albert R."/>
            <person name="Binder M."/>
            <person name="Bloem J."/>
            <person name="Labutti K."/>
            <person name="Salamov A."/>
            <person name="Andreopoulos B."/>
            <person name="Baker S."/>
            <person name="Barry K."/>
            <person name="Bills G."/>
            <person name="Bluhm B."/>
            <person name="Cannon C."/>
            <person name="Castanera R."/>
            <person name="Culley D."/>
            <person name="Daum C."/>
            <person name="Ezra D."/>
            <person name="Gonzalez J."/>
            <person name="Henrissat B."/>
            <person name="Kuo A."/>
            <person name="Liang C."/>
            <person name="Lipzen A."/>
            <person name="Lutzoni F."/>
            <person name="Magnuson J."/>
            <person name="Mondo S."/>
            <person name="Nolan M."/>
            <person name="Ohm R."/>
            <person name="Pangilinan J."/>
            <person name="Park H.-J."/>
            <person name="Ramirez L."/>
            <person name="Alfaro M."/>
            <person name="Sun H."/>
            <person name="Tritt A."/>
            <person name="Yoshinaga Y."/>
            <person name="Zwiers L.-H."/>
            <person name="Turgeon B."/>
            <person name="Goodwin S."/>
            <person name="Spatafora J."/>
            <person name="Crous P."/>
            <person name="Grigoriev I."/>
        </authorList>
    </citation>
    <scope>NUCLEOTIDE SEQUENCE</scope>
    <source>
        <strain evidence="1">ATCC 200398</strain>
    </source>
</reference>